<dbReference type="GO" id="GO:0005968">
    <property type="term" value="C:Rab-protein geranylgeranyltransferase complex"/>
    <property type="evidence" value="ECO:0007669"/>
    <property type="project" value="TreeGrafter"/>
</dbReference>
<proteinExistence type="inferred from homology"/>
<dbReference type="Gene3D" id="3.80.10.10">
    <property type="entry name" value="Ribonuclease Inhibitor"/>
    <property type="match status" value="1"/>
</dbReference>
<comment type="catalytic activity">
    <reaction evidence="6 7">
        <text>geranylgeranyl diphosphate + L-cysteinyl-[protein] = S-geranylgeranyl-L-cysteinyl-[protein] + diphosphate</text>
        <dbReference type="Rhea" id="RHEA:21240"/>
        <dbReference type="Rhea" id="RHEA-COMP:10131"/>
        <dbReference type="Rhea" id="RHEA-COMP:11537"/>
        <dbReference type="ChEBI" id="CHEBI:29950"/>
        <dbReference type="ChEBI" id="CHEBI:33019"/>
        <dbReference type="ChEBI" id="CHEBI:57533"/>
        <dbReference type="ChEBI" id="CHEBI:86021"/>
        <dbReference type="EC" id="2.5.1.60"/>
    </reaction>
</comment>
<organism evidence="10 11">
    <name type="scientific">Rhynchospora pubera</name>
    <dbReference type="NCBI Taxonomy" id="906938"/>
    <lineage>
        <taxon>Eukaryota</taxon>
        <taxon>Viridiplantae</taxon>
        <taxon>Streptophyta</taxon>
        <taxon>Embryophyta</taxon>
        <taxon>Tracheophyta</taxon>
        <taxon>Spermatophyta</taxon>
        <taxon>Magnoliopsida</taxon>
        <taxon>Liliopsida</taxon>
        <taxon>Poales</taxon>
        <taxon>Cyperaceae</taxon>
        <taxon>Cyperoideae</taxon>
        <taxon>Rhynchosporeae</taxon>
        <taxon>Rhynchospora</taxon>
    </lineage>
</organism>
<evidence type="ECO:0000256" key="1">
    <source>
        <dbReference type="ARBA" id="ARBA00006734"/>
    </source>
</evidence>
<dbReference type="GO" id="GO:0004663">
    <property type="term" value="F:Rab geranylgeranyltransferase activity"/>
    <property type="evidence" value="ECO:0007669"/>
    <property type="project" value="UniProtKB-UniRule"/>
</dbReference>
<dbReference type="InterPro" id="IPR025875">
    <property type="entry name" value="Leu-rich_rpt_4"/>
</dbReference>
<accession>A0AAV8E3S9</accession>
<dbReference type="InterPro" id="IPR032675">
    <property type="entry name" value="LRR_dom_sf"/>
</dbReference>
<keyword evidence="9" id="KW-0732">Signal</keyword>
<dbReference type="PROSITE" id="PS51450">
    <property type="entry name" value="LRR"/>
    <property type="match status" value="2"/>
</dbReference>
<comment type="caution">
    <text evidence="10">The sequence shown here is derived from an EMBL/GenBank/DDBJ whole genome shotgun (WGS) entry which is preliminary data.</text>
</comment>
<dbReference type="Proteomes" id="UP001140206">
    <property type="component" value="Chromosome 3"/>
</dbReference>
<feature type="signal peptide" evidence="9">
    <location>
        <begin position="1"/>
        <end position="16"/>
    </location>
</feature>
<feature type="chain" id="PRO_5043854832" description="Geranylgeranyl transferase type-2 subunit alpha" evidence="9">
    <location>
        <begin position="17"/>
        <end position="643"/>
    </location>
</feature>
<keyword evidence="5" id="KW-0677">Repeat</keyword>
<evidence type="ECO:0000256" key="3">
    <source>
        <dbReference type="ARBA" id="ARBA00022614"/>
    </source>
</evidence>
<dbReference type="GO" id="GO:0097354">
    <property type="term" value="P:prenylation"/>
    <property type="evidence" value="ECO:0007669"/>
    <property type="project" value="UniProtKB-UniRule"/>
</dbReference>
<dbReference type="PROSITE" id="PS51147">
    <property type="entry name" value="PFTA"/>
    <property type="match status" value="2"/>
</dbReference>
<gene>
    <name evidence="10" type="ORF">LUZ62_057344</name>
</gene>
<comment type="function">
    <text evidence="7">Catalyzes the transfer of a geranyl-geranyl moiety from geranyl-geranyl pyrophosphate to cysteines occuring in specific C-terminal amino acid sequences.</text>
</comment>
<dbReference type="InterPro" id="IPR001611">
    <property type="entry name" value="Leu-rich_rpt"/>
</dbReference>
<evidence type="ECO:0000256" key="6">
    <source>
        <dbReference type="ARBA" id="ARBA00047658"/>
    </source>
</evidence>
<dbReference type="Pfam" id="PF12799">
    <property type="entry name" value="LRR_4"/>
    <property type="match status" value="1"/>
</dbReference>
<dbReference type="SUPFAM" id="SSF48439">
    <property type="entry name" value="Protein prenylyltransferase"/>
    <property type="match status" value="1"/>
</dbReference>
<dbReference type="AlphaFoldDB" id="A0AAV8E3S9"/>
<evidence type="ECO:0000256" key="5">
    <source>
        <dbReference type="ARBA" id="ARBA00022737"/>
    </source>
</evidence>
<evidence type="ECO:0000256" key="8">
    <source>
        <dbReference type="SAM" id="MobiDB-lite"/>
    </source>
</evidence>
<evidence type="ECO:0000256" key="4">
    <source>
        <dbReference type="ARBA" id="ARBA00022679"/>
    </source>
</evidence>
<keyword evidence="11" id="KW-1185">Reference proteome</keyword>
<evidence type="ECO:0000313" key="11">
    <source>
        <dbReference type="Proteomes" id="UP001140206"/>
    </source>
</evidence>
<dbReference type="PANTHER" id="PTHR11129">
    <property type="entry name" value="PROTEIN FARNESYLTRANSFERASE ALPHA SUBUNIT/RAB GERANYLGERANYL TRANSFERASE ALPHA SUBUNIT"/>
    <property type="match status" value="1"/>
</dbReference>
<keyword evidence="4 7" id="KW-0808">Transferase</keyword>
<feature type="region of interest" description="Disordered" evidence="8">
    <location>
        <begin position="29"/>
        <end position="50"/>
    </location>
</feature>
<keyword evidence="3" id="KW-0433">Leucine-rich repeat</keyword>
<dbReference type="Gene3D" id="1.25.40.120">
    <property type="entry name" value="Protein prenylyltransferase"/>
    <property type="match status" value="1"/>
</dbReference>
<protein>
    <recommendedName>
        <fullName evidence="7">Geranylgeranyl transferase type-2 subunit alpha</fullName>
        <ecNumber evidence="7">2.5.1.60</ecNumber>
    </recommendedName>
    <alternativeName>
        <fullName evidence="7">Geranylgeranyl transferase type II subunit alpha</fullName>
    </alternativeName>
</protein>
<dbReference type="EMBL" id="JAMFTS010000003">
    <property type="protein sequence ID" value="KAJ4773087.1"/>
    <property type="molecule type" value="Genomic_DNA"/>
</dbReference>
<dbReference type="PRINTS" id="PR00019">
    <property type="entry name" value="LEURICHRPT"/>
</dbReference>
<sequence length="643" mass="73863">MPGMLVYIIGVDLISSFLVQLAGEEVASSHDARATEKTDDTRGFDSHRGPQSKVEVALEKNTKSYGAWYHRKWILGQKLVPANFDREFRLLDKLLEGDARNFHGWNYRRFIARLKDVSEEEELEFTWEKIKSNFSNYSAWYNRSVLLSSLLSKKAKGFQEQGNIISVEFENVRDALFTDPSDQCGWFYHLCLLRQSSTPHKPYVVSSWPFDKSNIEISSQFKGNCEKFPIIFCFNQQVDGVNLATVTVNSKLVSRQHITWKPLSANNSRESKIWVAFLEIFNENYEESEPLSVQISARFCGSGSIVHLNFIMKLSYTDHQGKNGDGFEELFLWDCPKKCQKLQETCPDFVSFDQWKVRIDNMEEDAKWLLDSLSAEIVHIKEMLLECGESKFGKLTLARLLGAQNSVKSGGSSYFEETLKLYDDLIKLDALHSNYYREERSLVLLDQLTSSEDSSVKYCSRCQNSSYSYINPKLCIHFSGLNLSRIGFVERLLWVQILDLSHNNLTSISGLEALQLLVCLNLSHNQIKSFTALEPIKCLKSLKVLNLSFNEIGSHLVDTTWYLCSSPLSNTCDVTEIMEEIASENIQSWDFWEAILLLKSLQLVQLDMQGNPVTNERFRVLVEKVNPYLKWLDGKPIRQCAFF</sequence>
<evidence type="ECO:0000256" key="7">
    <source>
        <dbReference type="RuleBase" id="RU367120"/>
    </source>
</evidence>
<dbReference type="InterPro" id="IPR002088">
    <property type="entry name" value="Prenyl_trans_a"/>
</dbReference>
<dbReference type="Pfam" id="PF01239">
    <property type="entry name" value="PPTA"/>
    <property type="match status" value="3"/>
</dbReference>
<comment type="similarity">
    <text evidence="1 7">Belongs to the protein prenyltransferase subunit alpha family.</text>
</comment>
<keyword evidence="2 7" id="KW-0637">Prenyltransferase</keyword>
<evidence type="ECO:0000256" key="9">
    <source>
        <dbReference type="SAM" id="SignalP"/>
    </source>
</evidence>
<dbReference type="PANTHER" id="PTHR11129:SF2">
    <property type="entry name" value="GERANYLGERANYL TRANSFERASE TYPE-2 SUBUNIT ALPHA"/>
    <property type="match status" value="1"/>
</dbReference>
<dbReference type="SUPFAM" id="SSF52058">
    <property type="entry name" value="L domain-like"/>
    <property type="match status" value="1"/>
</dbReference>
<reference evidence="10" key="1">
    <citation type="submission" date="2022-08" db="EMBL/GenBank/DDBJ databases">
        <authorList>
            <person name="Marques A."/>
        </authorList>
    </citation>
    <scope>NUCLEOTIDE SEQUENCE</scope>
    <source>
        <strain evidence="10">RhyPub2mFocal</strain>
        <tissue evidence="10">Leaves</tissue>
    </source>
</reference>
<evidence type="ECO:0000313" key="10">
    <source>
        <dbReference type="EMBL" id="KAJ4773087.1"/>
    </source>
</evidence>
<feature type="compositionally biased region" description="Basic and acidic residues" evidence="8">
    <location>
        <begin position="29"/>
        <end position="48"/>
    </location>
</feature>
<evidence type="ECO:0000256" key="2">
    <source>
        <dbReference type="ARBA" id="ARBA00022602"/>
    </source>
</evidence>
<dbReference type="Pfam" id="PF13516">
    <property type="entry name" value="LRR_6"/>
    <property type="match status" value="1"/>
</dbReference>
<name>A0AAV8E3S9_9POAL</name>
<dbReference type="EC" id="2.5.1.60" evidence="7"/>